<dbReference type="PANTHER" id="PTHR30121:SF1">
    <property type="entry name" value="AAA+ ATPASE DOMAIN-CONTAINING PROTEIN"/>
    <property type="match status" value="1"/>
</dbReference>
<accession>A0A8D5U4H3</accession>
<reference evidence="1 2" key="1">
    <citation type="submission" date="2021-04" db="EMBL/GenBank/DDBJ databases">
        <title>Complete genome sequence of Stygiolobus sp. KN-1.</title>
        <authorList>
            <person name="Nakamura K."/>
            <person name="Sakai H."/>
            <person name="Kurosawa N."/>
        </authorList>
    </citation>
    <scope>NUCLEOTIDE SEQUENCE [LARGE SCALE GENOMIC DNA]</scope>
    <source>
        <strain evidence="1 2">KN-1</strain>
    </source>
</reference>
<dbReference type="SUPFAM" id="SSF52540">
    <property type="entry name" value="P-loop containing nucleoside triphosphate hydrolases"/>
    <property type="match status" value="1"/>
</dbReference>
<dbReference type="InterPro" id="IPR051162">
    <property type="entry name" value="T4SS_component"/>
</dbReference>
<dbReference type="RefSeq" id="WP_221288672.1">
    <property type="nucleotide sequence ID" value="NZ_AP024597.1"/>
</dbReference>
<evidence type="ECO:0000313" key="2">
    <source>
        <dbReference type="Proteomes" id="UP000825123"/>
    </source>
</evidence>
<evidence type="ECO:0000313" key="1">
    <source>
        <dbReference type="EMBL" id="BCU68799.1"/>
    </source>
</evidence>
<keyword evidence="2" id="KW-1185">Reference proteome</keyword>
<gene>
    <name evidence="1" type="ORF">KN1_00960</name>
</gene>
<dbReference type="Gene3D" id="3.40.50.300">
    <property type="entry name" value="P-loop containing nucleotide triphosphate hydrolases"/>
    <property type="match status" value="1"/>
</dbReference>
<dbReference type="KEGG" id="csty:KN1_00960"/>
<organism evidence="1 2">
    <name type="scientific">Stygiolobus caldivivus</name>
    <dbReference type="NCBI Taxonomy" id="2824673"/>
    <lineage>
        <taxon>Archaea</taxon>
        <taxon>Thermoproteota</taxon>
        <taxon>Thermoprotei</taxon>
        <taxon>Sulfolobales</taxon>
        <taxon>Sulfolobaceae</taxon>
        <taxon>Stygiolobus</taxon>
    </lineage>
</organism>
<proteinExistence type="predicted"/>
<dbReference type="Proteomes" id="UP000825123">
    <property type="component" value="Chromosome"/>
</dbReference>
<name>A0A8D5U4H3_9CREN</name>
<protein>
    <submittedName>
        <fullName evidence="1">Uncharacterized protein</fullName>
    </submittedName>
</protein>
<sequence length="84" mass="9400">MINRILRLGRVRGLGTVLATHMPQDLNELILQLTNTKVIMRNNKDVLEDMGAKEYIDMLVSAPPGLALVKSIRFNDVLMQTSPP</sequence>
<dbReference type="AlphaFoldDB" id="A0A8D5U4H3"/>
<dbReference type="InterPro" id="IPR027417">
    <property type="entry name" value="P-loop_NTPase"/>
</dbReference>
<dbReference type="PANTHER" id="PTHR30121">
    <property type="entry name" value="UNCHARACTERIZED PROTEIN YJGR-RELATED"/>
    <property type="match status" value="1"/>
</dbReference>
<dbReference type="EMBL" id="AP024597">
    <property type="protein sequence ID" value="BCU68799.1"/>
    <property type="molecule type" value="Genomic_DNA"/>
</dbReference>
<dbReference type="GeneID" id="66161846"/>